<dbReference type="EMBL" id="SNRY01001182">
    <property type="protein sequence ID" value="KAA6332898.1"/>
    <property type="molecule type" value="Genomic_DNA"/>
</dbReference>
<comment type="caution">
    <text evidence="1">The sequence shown here is derived from an EMBL/GenBank/DDBJ whole genome shotgun (WGS) entry which is preliminary data.</text>
</comment>
<protein>
    <submittedName>
        <fullName evidence="1">Uncharacterized protein</fullName>
    </submittedName>
</protein>
<accession>A0A5J4RH37</accession>
<name>A0A5J4RH37_9ZZZZ</name>
<dbReference type="AlphaFoldDB" id="A0A5J4RH37"/>
<organism evidence="1">
    <name type="scientific">termite gut metagenome</name>
    <dbReference type="NCBI Taxonomy" id="433724"/>
    <lineage>
        <taxon>unclassified sequences</taxon>
        <taxon>metagenomes</taxon>
        <taxon>organismal metagenomes</taxon>
    </lineage>
</organism>
<evidence type="ECO:0000313" key="1">
    <source>
        <dbReference type="EMBL" id="KAA6332898.1"/>
    </source>
</evidence>
<sequence length="42" mass="5071">MNKIQKFIKVKIKKYILNADIHIKISNTFRLTKKIEKLTQKI</sequence>
<reference evidence="1" key="1">
    <citation type="submission" date="2019-03" db="EMBL/GenBank/DDBJ databases">
        <title>Single cell metagenomics reveals metabolic interactions within the superorganism composed of flagellate Streblomastix strix and complex community of Bacteroidetes bacteria on its surface.</title>
        <authorList>
            <person name="Treitli S.C."/>
            <person name="Kolisko M."/>
            <person name="Husnik F."/>
            <person name="Keeling P."/>
            <person name="Hampl V."/>
        </authorList>
    </citation>
    <scope>NUCLEOTIDE SEQUENCE</scope>
    <source>
        <strain evidence="1">STM</strain>
    </source>
</reference>
<proteinExistence type="predicted"/>
<gene>
    <name evidence="1" type="ORF">EZS27_018639</name>
</gene>